<evidence type="ECO:0000256" key="3">
    <source>
        <dbReference type="ARBA" id="ARBA00022737"/>
    </source>
</evidence>
<keyword evidence="3" id="KW-0677">Repeat</keyword>
<dbReference type="Proteomes" id="UP000275846">
    <property type="component" value="Unassembled WGS sequence"/>
</dbReference>
<dbReference type="GO" id="GO:0016567">
    <property type="term" value="P:protein ubiquitination"/>
    <property type="evidence" value="ECO:0007669"/>
    <property type="project" value="TreeGrafter"/>
</dbReference>
<keyword evidence="6" id="KW-1185">Reference proteome</keyword>
<dbReference type="InterPro" id="IPR001680">
    <property type="entry name" value="WD40_rpt"/>
</dbReference>
<dbReference type="SMART" id="SM00320">
    <property type="entry name" value="WD40"/>
    <property type="match status" value="4"/>
</dbReference>
<dbReference type="EMBL" id="UYSU01036538">
    <property type="protein sequence ID" value="VDL97838.1"/>
    <property type="molecule type" value="Genomic_DNA"/>
</dbReference>
<proteinExistence type="inferred from homology"/>
<dbReference type="InterPro" id="IPR036322">
    <property type="entry name" value="WD40_repeat_dom_sf"/>
</dbReference>
<organism evidence="5 6">
    <name type="scientific">Schistocephalus solidus</name>
    <name type="common">Tapeworm</name>
    <dbReference type="NCBI Taxonomy" id="70667"/>
    <lineage>
        <taxon>Eukaryota</taxon>
        <taxon>Metazoa</taxon>
        <taxon>Spiralia</taxon>
        <taxon>Lophotrochozoa</taxon>
        <taxon>Platyhelminthes</taxon>
        <taxon>Cestoda</taxon>
        <taxon>Eucestoda</taxon>
        <taxon>Diphyllobothriidea</taxon>
        <taxon>Diphyllobothriidae</taxon>
        <taxon>Schistocephalus</taxon>
    </lineage>
</organism>
<dbReference type="InterPro" id="IPR019775">
    <property type="entry name" value="WD40_repeat_CS"/>
</dbReference>
<reference evidence="5 6" key="1">
    <citation type="submission" date="2018-11" db="EMBL/GenBank/DDBJ databases">
        <authorList>
            <consortium name="Pathogen Informatics"/>
        </authorList>
    </citation>
    <scope>NUCLEOTIDE SEQUENCE [LARGE SCALE GENOMIC DNA]</scope>
    <source>
        <strain evidence="5 6">NST_G2</strain>
    </source>
</reference>
<dbReference type="SUPFAM" id="SSF50978">
    <property type="entry name" value="WD40 repeat-like"/>
    <property type="match status" value="1"/>
</dbReference>
<evidence type="ECO:0000313" key="5">
    <source>
        <dbReference type="EMBL" id="VDL97838.1"/>
    </source>
</evidence>
<keyword evidence="2 4" id="KW-0853">WD repeat</keyword>
<dbReference type="AlphaFoldDB" id="A0A3P7D090"/>
<dbReference type="Gene3D" id="2.130.10.10">
    <property type="entry name" value="YVTN repeat-like/Quinoprotein amine dehydrogenase"/>
    <property type="match status" value="1"/>
</dbReference>
<gene>
    <name evidence="5" type="ORF">SSLN_LOCUS11453</name>
</gene>
<sequence length="571" mass="62080">MQFTDKSGFSHHLQPQARFLIGLYGTADVADSEKPETSENFDVVNEEDNEGVDDVDSCRGAAFDEIEKARFLVGCQSVRPNGSRFRVPFSLFTPTQVHLVTLEEHNSPQGAVLTSQSFIHAGGEVLALAAFPAAPRIFASIYSSSKQKYTFYYKDFSSCFIVISPSRTECITGARIWRVPSASADNPGANLDRTEAGHLECLCDLPLSDYSVVRRLTASPSETSADLACILGPPKPGCPWTSPSASFLGILRAPTGNLGTGEYVLESTIQLGIPTVDNYVSLAEESLTDAVPTTLTAAAAADNACAVNLSSPVNAVRWSPHRKACTVAVACDSGVLGVDLRSMRSCFWLDDIHWPCVRDLDFNPNRDHVLATAGDDGCVKVWDLRQVSSSKASDLNSRRTIAAGPLREPFSFRNFGSGRPRGPQPLVTLSSHSHWVWSVRYHPTRDQLLVSAGSDSYVCLYGLPSYSSDVKEFPPLSTNRIAARSSSGLTTNLDDFEGASVTTYSSTVSDKLQDGLLAKVDQHEECVYAVDWSPVDTWVFASVNYDGTLLVNRVPDSVKLGILLHEEEEEE</sequence>
<accession>A0A3P7D090</accession>
<evidence type="ECO:0000256" key="4">
    <source>
        <dbReference type="PROSITE-ProRule" id="PRU00221"/>
    </source>
</evidence>
<evidence type="ECO:0000256" key="1">
    <source>
        <dbReference type="ARBA" id="ARBA00005672"/>
    </source>
</evidence>
<evidence type="ECO:0000256" key="2">
    <source>
        <dbReference type="ARBA" id="ARBA00022574"/>
    </source>
</evidence>
<dbReference type="OrthoDB" id="196957at2759"/>
<name>A0A3P7D090_SCHSO</name>
<dbReference type="PROSITE" id="PS50294">
    <property type="entry name" value="WD_REPEATS_REGION"/>
    <property type="match status" value="1"/>
</dbReference>
<dbReference type="STRING" id="70667.A0A3P7D090"/>
<protein>
    <submittedName>
        <fullName evidence="5">Uncharacterized protein</fullName>
    </submittedName>
</protein>
<dbReference type="PROSITE" id="PS00678">
    <property type="entry name" value="WD_REPEATS_1"/>
    <property type="match status" value="1"/>
</dbReference>
<comment type="similarity">
    <text evidence="1">Belongs to the WD repeat EIPR1 family.</text>
</comment>
<feature type="repeat" description="WD" evidence="4">
    <location>
        <begin position="357"/>
        <end position="392"/>
    </location>
</feature>
<evidence type="ECO:0000313" key="6">
    <source>
        <dbReference type="Proteomes" id="UP000275846"/>
    </source>
</evidence>
<dbReference type="InterPro" id="IPR015943">
    <property type="entry name" value="WD40/YVTN_repeat-like_dom_sf"/>
</dbReference>
<dbReference type="InterPro" id="IPR040323">
    <property type="entry name" value="EIPR1"/>
</dbReference>
<dbReference type="PANTHER" id="PTHR14205:SF15">
    <property type="entry name" value="EARP AND GARP COMPLEX-INTERACTING PROTEIN 1"/>
    <property type="match status" value="1"/>
</dbReference>
<dbReference type="PANTHER" id="PTHR14205">
    <property type="entry name" value="WD-REPEAT PROTEIN"/>
    <property type="match status" value="1"/>
</dbReference>
<dbReference type="PROSITE" id="PS50082">
    <property type="entry name" value="WD_REPEATS_2"/>
    <property type="match status" value="1"/>
</dbReference>
<dbReference type="Pfam" id="PF00400">
    <property type="entry name" value="WD40"/>
    <property type="match status" value="3"/>
</dbReference>